<evidence type="ECO:0000256" key="1">
    <source>
        <dbReference type="SAM" id="MobiDB-lite"/>
    </source>
</evidence>
<dbReference type="Proteomes" id="UP001252875">
    <property type="component" value="Unassembled WGS sequence"/>
</dbReference>
<dbReference type="RefSeq" id="WP_311821209.1">
    <property type="nucleotide sequence ID" value="NZ_JARPYF010000001.1"/>
</dbReference>
<proteinExistence type="predicted"/>
<feature type="region of interest" description="Disordered" evidence="1">
    <location>
        <begin position="43"/>
        <end position="76"/>
    </location>
</feature>
<reference evidence="3 4" key="1">
    <citation type="submission" date="2023-03" db="EMBL/GenBank/DDBJ databases">
        <authorList>
            <person name="Shen W."/>
            <person name="Cai J."/>
        </authorList>
    </citation>
    <scope>NUCLEOTIDE SEQUENCE [LARGE SCALE GENOMIC DNA]</scope>
    <source>
        <strain evidence="3 4">D6-4</strain>
    </source>
</reference>
<accession>A0ABU3EUH8</accession>
<name>A0ABU3EUH8_9ENTE</name>
<sequence length="240" mass="26180">MKRGMFEKIFFAGLVSVSFSLGIGITGNAAANQADSEGEIELIPHESPTDPKDPAAPSEPQEPIDPNNPATDNKGPLSLDVVPKGFYFGAQKMYHSAHKYPAVGAVEHKQYLQVTDNRGEGSYGWTLKVRQDGYLRNKQSRYALKGATLFLPNGEARNRNNHEGATEIDPDLTTHNVEVTNEEKIIFSAPDDASKKAGKSVSTNSWQSQGVSLMIPKGIAREGEYSNKIYWILTDGGPTN</sequence>
<dbReference type="EMBL" id="JARPYI010000001">
    <property type="protein sequence ID" value="MDT2598499.1"/>
    <property type="molecule type" value="Genomic_DNA"/>
</dbReference>
<evidence type="ECO:0000313" key="4">
    <source>
        <dbReference type="Proteomes" id="UP001252875"/>
    </source>
</evidence>
<feature type="compositionally biased region" description="Basic and acidic residues" evidence="1">
    <location>
        <begin position="43"/>
        <end position="53"/>
    </location>
</feature>
<keyword evidence="4" id="KW-1185">Reference proteome</keyword>
<evidence type="ECO:0000313" key="3">
    <source>
        <dbReference type="EMBL" id="MDT2598499.1"/>
    </source>
</evidence>
<feature type="domain" description="WxL" evidence="2">
    <location>
        <begin position="30"/>
        <end position="235"/>
    </location>
</feature>
<gene>
    <name evidence="3" type="ORF">P7D85_01860</name>
</gene>
<organism evidence="3 4">
    <name type="scientific">Enterococcus hulanensis</name>
    <dbReference type="NCBI Taxonomy" id="2559929"/>
    <lineage>
        <taxon>Bacteria</taxon>
        <taxon>Bacillati</taxon>
        <taxon>Bacillota</taxon>
        <taxon>Bacilli</taxon>
        <taxon>Lactobacillales</taxon>
        <taxon>Enterococcaceae</taxon>
        <taxon>Enterococcus</taxon>
    </lineage>
</organism>
<dbReference type="Pfam" id="PF13731">
    <property type="entry name" value="WxL"/>
    <property type="match status" value="1"/>
</dbReference>
<comment type="caution">
    <text evidence="3">The sequence shown here is derived from an EMBL/GenBank/DDBJ whole genome shotgun (WGS) entry which is preliminary data.</text>
</comment>
<dbReference type="InterPro" id="IPR027994">
    <property type="entry name" value="WxL_dom"/>
</dbReference>
<protein>
    <submittedName>
        <fullName evidence="3">WxL domain-containing protein</fullName>
    </submittedName>
</protein>
<evidence type="ECO:0000259" key="2">
    <source>
        <dbReference type="Pfam" id="PF13731"/>
    </source>
</evidence>